<evidence type="ECO:0000313" key="3">
    <source>
        <dbReference type="EMBL" id="RCW80348.1"/>
    </source>
</evidence>
<feature type="chain" id="PRO_5017008997" evidence="2">
    <location>
        <begin position="21"/>
        <end position="322"/>
    </location>
</feature>
<comment type="caution">
    <text evidence="3">The sequence shown here is derived from an EMBL/GenBank/DDBJ whole genome shotgun (WGS) entry which is preliminary data.</text>
</comment>
<organism evidence="3 4">
    <name type="scientific">Phyllobacterium bourgognense</name>
    <dbReference type="NCBI Taxonomy" id="314236"/>
    <lineage>
        <taxon>Bacteria</taxon>
        <taxon>Pseudomonadati</taxon>
        <taxon>Pseudomonadota</taxon>
        <taxon>Alphaproteobacteria</taxon>
        <taxon>Hyphomicrobiales</taxon>
        <taxon>Phyllobacteriaceae</taxon>
        <taxon>Phyllobacterium</taxon>
    </lineage>
</organism>
<dbReference type="EMBL" id="QPJM01000014">
    <property type="protein sequence ID" value="RCW80348.1"/>
    <property type="molecule type" value="Genomic_DNA"/>
</dbReference>
<feature type="coiled-coil region" evidence="1">
    <location>
        <begin position="125"/>
        <end position="152"/>
    </location>
</feature>
<evidence type="ECO:0000256" key="2">
    <source>
        <dbReference type="SAM" id="SignalP"/>
    </source>
</evidence>
<evidence type="ECO:0000256" key="1">
    <source>
        <dbReference type="SAM" id="Coils"/>
    </source>
</evidence>
<protein>
    <submittedName>
        <fullName evidence="3">Uncharacterized protein</fullName>
    </submittedName>
</protein>
<dbReference type="AlphaFoldDB" id="A0A368YLF5"/>
<accession>A0A368YLF5</accession>
<dbReference type="RefSeq" id="WP_114431737.1">
    <property type="nucleotide sequence ID" value="NZ_QPJM01000014.1"/>
</dbReference>
<gene>
    <name evidence="3" type="ORF">C7476_11462</name>
</gene>
<keyword evidence="1" id="KW-0175">Coiled coil</keyword>
<reference evidence="3 4" key="1">
    <citation type="submission" date="2018-07" db="EMBL/GenBank/DDBJ databases">
        <title>Genomic Encyclopedia of Type Strains, Phase III (KMG-III): the genomes of soil and plant-associated and newly described type strains.</title>
        <authorList>
            <person name="Whitman W."/>
        </authorList>
    </citation>
    <scope>NUCLEOTIDE SEQUENCE [LARGE SCALE GENOMIC DNA]</scope>
    <source>
        <strain evidence="3 4">31-25a</strain>
    </source>
</reference>
<sequence length="322" mass="34838">MKKFITAAIICAAFSSAAYAVDDKTRDAIQALKFTKANAYAKAIDLYCFADHPFATQSLANAATQEAQFRQEMNGNEQATDIIADADRSAAEHLKVDQSACAPAATFVDGVVATIEDSKQHMAAIKQTFADAKAAEEKAAQAEKRSATCRDLQASADAAGLEDLVSKRMALLDCADVLGVDNIAKVDARIEELRADQKSADDAKQKQAADAKAAAAAADAKRAAEVAANMAKPAIKPAVKPAAEMTFVGRWDQIDGSCRGRLWDFNTRTYDGTPIRNVERNGNNYRVELSDGYAFELRDVTKRTLTWYSLESGDSFSLKRCR</sequence>
<proteinExistence type="predicted"/>
<dbReference type="OrthoDB" id="8117278at2"/>
<dbReference type="Proteomes" id="UP000253324">
    <property type="component" value="Unassembled WGS sequence"/>
</dbReference>
<name>A0A368YLF5_9HYPH</name>
<keyword evidence="2" id="KW-0732">Signal</keyword>
<keyword evidence="4" id="KW-1185">Reference proteome</keyword>
<evidence type="ECO:0000313" key="4">
    <source>
        <dbReference type="Proteomes" id="UP000253324"/>
    </source>
</evidence>
<feature type="signal peptide" evidence="2">
    <location>
        <begin position="1"/>
        <end position="20"/>
    </location>
</feature>